<evidence type="ECO:0000256" key="7">
    <source>
        <dbReference type="ARBA" id="ARBA00023054"/>
    </source>
</evidence>
<dbReference type="InterPro" id="IPR005606">
    <property type="entry name" value="Sec20"/>
</dbReference>
<feature type="region of interest" description="Disordered" evidence="11">
    <location>
        <begin position="95"/>
        <end position="121"/>
    </location>
</feature>
<dbReference type="GO" id="GO:0005789">
    <property type="term" value="C:endoplasmic reticulum membrane"/>
    <property type="evidence" value="ECO:0007669"/>
    <property type="project" value="UniProtKB-SubCell"/>
</dbReference>
<keyword evidence="5" id="KW-0931">ER-Golgi transport</keyword>
<name>A0A8J6BYN7_ZIZPA</name>
<keyword evidence="7 10" id="KW-0175">Coiled coil</keyword>
<feature type="domain" description="Sec20 C-terminal" evidence="13">
    <location>
        <begin position="340"/>
        <end position="431"/>
    </location>
</feature>
<evidence type="ECO:0000256" key="5">
    <source>
        <dbReference type="ARBA" id="ARBA00022892"/>
    </source>
</evidence>
<evidence type="ECO:0000256" key="8">
    <source>
        <dbReference type="ARBA" id="ARBA00023136"/>
    </source>
</evidence>
<evidence type="ECO:0000259" key="13">
    <source>
        <dbReference type="Pfam" id="PF03908"/>
    </source>
</evidence>
<comment type="similarity">
    <text evidence="9">Belongs to the SEC20 family.</text>
</comment>
<evidence type="ECO:0000256" key="2">
    <source>
        <dbReference type="ARBA" id="ARBA00022448"/>
    </source>
</evidence>
<evidence type="ECO:0000313" key="15">
    <source>
        <dbReference type="Proteomes" id="UP000729402"/>
    </source>
</evidence>
<reference evidence="14" key="2">
    <citation type="submission" date="2021-02" db="EMBL/GenBank/DDBJ databases">
        <authorList>
            <person name="Kimball J.A."/>
            <person name="Haas M.W."/>
            <person name="Macchietto M."/>
            <person name="Kono T."/>
            <person name="Duquette J."/>
            <person name="Shao M."/>
        </authorList>
    </citation>
    <scope>NUCLEOTIDE SEQUENCE</scope>
    <source>
        <tissue evidence="14">Fresh leaf tissue</tissue>
    </source>
</reference>
<keyword evidence="15" id="KW-1185">Reference proteome</keyword>
<keyword evidence="4" id="KW-0256">Endoplasmic reticulum</keyword>
<comment type="caution">
    <text evidence="14">The sequence shown here is derived from an EMBL/GenBank/DDBJ whole genome shotgun (WGS) entry which is preliminary data.</text>
</comment>
<evidence type="ECO:0000256" key="9">
    <source>
        <dbReference type="ARBA" id="ARBA00037934"/>
    </source>
</evidence>
<dbReference type="OrthoDB" id="46868at2759"/>
<dbReference type="InterPro" id="IPR056173">
    <property type="entry name" value="Sec20_C"/>
</dbReference>
<dbReference type="GO" id="GO:0006890">
    <property type="term" value="P:retrograde vesicle-mediated transport, Golgi to endoplasmic reticulum"/>
    <property type="evidence" value="ECO:0007669"/>
    <property type="project" value="InterPro"/>
</dbReference>
<evidence type="ECO:0000256" key="11">
    <source>
        <dbReference type="SAM" id="MobiDB-lite"/>
    </source>
</evidence>
<dbReference type="GO" id="GO:0005484">
    <property type="term" value="F:SNAP receptor activity"/>
    <property type="evidence" value="ECO:0007669"/>
    <property type="project" value="InterPro"/>
</dbReference>
<organism evidence="14 15">
    <name type="scientific">Zizania palustris</name>
    <name type="common">Northern wild rice</name>
    <dbReference type="NCBI Taxonomy" id="103762"/>
    <lineage>
        <taxon>Eukaryota</taxon>
        <taxon>Viridiplantae</taxon>
        <taxon>Streptophyta</taxon>
        <taxon>Embryophyta</taxon>
        <taxon>Tracheophyta</taxon>
        <taxon>Spermatophyta</taxon>
        <taxon>Magnoliopsida</taxon>
        <taxon>Liliopsida</taxon>
        <taxon>Poales</taxon>
        <taxon>Poaceae</taxon>
        <taxon>BOP clade</taxon>
        <taxon>Oryzoideae</taxon>
        <taxon>Oryzeae</taxon>
        <taxon>Zizaniinae</taxon>
        <taxon>Zizania</taxon>
    </lineage>
</organism>
<dbReference type="GO" id="GO:0031201">
    <property type="term" value="C:SNARE complex"/>
    <property type="evidence" value="ECO:0007669"/>
    <property type="project" value="TreeGrafter"/>
</dbReference>
<feature type="coiled-coil region" evidence="10">
    <location>
        <begin position="275"/>
        <end position="302"/>
    </location>
</feature>
<dbReference type="EMBL" id="JAAALK010000079">
    <property type="protein sequence ID" value="KAG8100407.1"/>
    <property type="molecule type" value="Genomic_DNA"/>
</dbReference>
<evidence type="ECO:0000313" key="14">
    <source>
        <dbReference type="EMBL" id="KAG8100407.1"/>
    </source>
</evidence>
<accession>A0A8J6BYN7</accession>
<gene>
    <name evidence="14" type="ORF">GUJ93_ZPchr0013g36884</name>
</gene>
<keyword evidence="2" id="KW-0813">Transport</keyword>
<proteinExistence type="inferred from homology"/>
<sequence length="480" mass="52749">MLALAAALSEKAEAAPSPAALRLERPLPPKGMPVEYLREQDRARHDRRGLLGGSSAVAGVVGFPVEGSTDPFMFSRRSISSSPRASLLHVVAGVAPPPRLGPPRRTRRVTPPPPRLGRLLLPRKRPGHLLPHRKHPSHLLPRQQRLGLLLPHPMSAAPRPPPPVPRRIPATSSCAMPVAPLVVSSTLRYCIITDIRMDKVTQAVENLKKEWNQAVTQLEECIAAIESCGKMGKGTEEASSLPRLNGSAQDAQQFLNSLQCRLDPLAEQLPTFEEVQSGQETLRSWKEQYQKLRMRLRNANLQAISNIKKAAQEERDLLLGGGEESTIRRRNLQTKAGMTSAAESITDSLRRSRQLMVQEVERSANTLATFDESTSVLRKAEGEYQGHRSLLMRTRGLLSSMQRQDVLDRIILTVGFVIFSLVVLYVVSRRIGLLTLQRKLADAIRSGSISAEDVVAKVQHGVVPAPAPLAPSPAPPVYEL</sequence>
<evidence type="ECO:0000256" key="12">
    <source>
        <dbReference type="SAM" id="Phobius"/>
    </source>
</evidence>
<keyword evidence="8 12" id="KW-0472">Membrane</keyword>
<dbReference type="PANTHER" id="PTHR12825">
    <property type="entry name" value="BNIP1-RELATED"/>
    <property type="match status" value="1"/>
</dbReference>
<dbReference type="AlphaFoldDB" id="A0A8J6BYN7"/>
<evidence type="ECO:0000256" key="6">
    <source>
        <dbReference type="ARBA" id="ARBA00022989"/>
    </source>
</evidence>
<keyword evidence="3 12" id="KW-0812">Transmembrane</keyword>
<evidence type="ECO:0000256" key="3">
    <source>
        <dbReference type="ARBA" id="ARBA00022692"/>
    </source>
</evidence>
<evidence type="ECO:0000256" key="10">
    <source>
        <dbReference type="SAM" id="Coils"/>
    </source>
</evidence>
<comment type="subcellular location">
    <subcellularLocation>
        <location evidence="1">Endoplasmic reticulum membrane</location>
        <topology evidence="1">Single-pass type IV membrane protein</topology>
    </subcellularLocation>
</comment>
<reference evidence="14" key="1">
    <citation type="journal article" date="2021" name="bioRxiv">
        <title>Whole Genome Assembly and Annotation of Northern Wild Rice, Zizania palustris L., Supports a Whole Genome Duplication in the Zizania Genus.</title>
        <authorList>
            <person name="Haas M."/>
            <person name="Kono T."/>
            <person name="Macchietto M."/>
            <person name="Millas R."/>
            <person name="McGilp L."/>
            <person name="Shao M."/>
            <person name="Duquette J."/>
            <person name="Hirsch C.N."/>
            <person name="Kimball J."/>
        </authorList>
    </citation>
    <scope>NUCLEOTIDE SEQUENCE</scope>
    <source>
        <tissue evidence="14">Fresh leaf tissue</tissue>
    </source>
</reference>
<dbReference type="Proteomes" id="UP000729402">
    <property type="component" value="Unassembled WGS sequence"/>
</dbReference>
<protein>
    <recommendedName>
        <fullName evidence="13">Sec20 C-terminal domain-containing protein</fullName>
    </recommendedName>
</protein>
<dbReference type="Pfam" id="PF03908">
    <property type="entry name" value="Sec20"/>
    <property type="match status" value="1"/>
</dbReference>
<evidence type="ECO:0000256" key="4">
    <source>
        <dbReference type="ARBA" id="ARBA00022824"/>
    </source>
</evidence>
<keyword evidence="6 12" id="KW-1133">Transmembrane helix</keyword>
<evidence type="ECO:0000256" key="1">
    <source>
        <dbReference type="ARBA" id="ARBA00004163"/>
    </source>
</evidence>
<dbReference type="PANTHER" id="PTHR12825:SF0">
    <property type="entry name" value="VESICLE TRANSPORT PROTEIN SEC20"/>
    <property type="match status" value="1"/>
</dbReference>
<feature type="transmembrane region" description="Helical" evidence="12">
    <location>
        <begin position="410"/>
        <end position="428"/>
    </location>
</feature>